<gene>
    <name evidence="1" type="ORF">NC797_07140</name>
</gene>
<dbReference type="EMBL" id="JAMQKB010000005">
    <property type="protein sequence ID" value="MDC3424282.1"/>
    <property type="molecule type" value="Genomic_DNA"/>
</dbReference>
<reference evidence="1" key="1">
    <citation type="submission" date="2022-06" db="EMBL/GenBank/DDBJ databases">
        <title>Aquibacillus sp. a new bacterium isolated from soil saline samples.</title>
        <authorList>
            <person name="Galisteo C."/>
            <person name="De La Haba R."/>
            <person name="Sanchez-Porro C."/>
            <person name="Ventosa A."/>
        </authorList>
    </citation>
    <scope>NUCLEOTIDE SEQUENCE</scope>
    <source>
        <strain evidence="1">3ASR75-11</strain>
    </source>
</reference>
<organism evidence="1 2">
    <name type="scientific">Terrihalobacillus insolitus</name>
    <dbReference type="NCBI Taxonomy" id="2950438"/>
    <lineage>
        <taxon>Bacteria</taxon>
        <taxon>Bacillati</taxon>
        <taxon>Bacillota</taxon>
        <taxon>Bacilli</taxon>
        <taxon>Bacillales</taxon>
        <taxon>Bacillaceae</taxon>
        <taxon>Terrihalobacillus</taxon>
    </lineage>
</organism>
<sequence>MEIDIYEKTSLEHSISNLAMLKTFHDVGVNVKQFAVKTFMVDINYQMDVSLDIFHQGAKQLFRDVEWYDTDIEYEDSYRELFENEGAPEYTLIMKDPILEKVLNSKLGEQFNEFVDRVSHQDNYTEATFDVLPANNGIASLVWFPGMLHELASSLVEVKKKAIELINKLESEPDGIPNQDNRQIA</sequence>
<comment type="caution">
    <text evidence="1">The sequence shown here is derived from an EMBL/GenBank/DDBJ whole genome shotgun (WGS) entry which is preliminary data.</text>
</comment>
<protein>
    <submittedName>
        <fullName evidence="1">Uncharacterized protein</fullName>
    </submittedName>
</protein>
<evidence type="ECO:0000313" key="2">
    <source>
        <dbReference type="Proteomes" id="UP001145050"/>
    </source>
</evidence>
<evidence type="ECO:0000313" key="1">
    <source>
        <dbReference type="EMBL" id="MDC3424282.1"/>
    </source>
</evidence>
<keyword evidence="2" id="KW-1185">Reference proteome</keyword>
<dbReference type="Proteomes" id="UP001145050">
    <property type="component" value="Unassembled WGS sequence"/>
</dbReference>
<dbReference type="AlphaFoldDB" id="A0A9X4ALD9"/>
<proteinExistence type="predicted"/>
<accession>A0A9X4ALD9</accession>
<name>A0A9X4ALD9_9BACI</name>
<dbReference type="RefSeq" id="WP_272436087.1">
    <property type="nucleotide sequence ID" value="NZ_JAMQKB010000005.1"/>
</dbReference>